<dbReference type="SUPFAM" id="SSF48452">
    <property type="entry name" value="TPR-like"/>
    <property type="match status" value="1"/>
</dbReference>
<keyword evidence="3" id="KW-1185">Reference proteome</keyword>
<feature type="chain" id="PRO_5023825376" description="Tetratricopeptide repeat protein" evidence="1">
    <location>
        <begin position="22"/>
        <end position="271"/>
    </location>
</feature>
<dbReference type="RefSeq" id="WP_151893133.1">
    <property type="nucleotide sequence ID" value="NZ_BKCF01000001.1"/>
</dbReference>
<sequence>MNKKNSLLSITLSIALGIANAQSYTTSFKAEICNCLPQQFETQKNPNKAIETCFQNTLPNYAALIDAEIVEENANIRYQKGQQKRMELMVSFTYEMVNSCDIYFNKIEEIRELQFNQGKAYITEAKIVELDKLVAMHPNHGTYLERGRANFYLENYSKAEIDVRESIRIYKEMTQQENIAAIYLLAWILEKQERYQKAFQLLDEEYKERPIFNTAYFREIANKKTGGSFKPLKNASNRRIKQDTSKLKNIKKNASKDDLKKLFKIKGNNKI</sequence>
<dbReference type="AlphaFoldDB" id="A0A5J4FVQ0"/>
<evidence type="ECO:0000313" key="2">
    <source>
        <dbReference type="EMBL" id="GEQ85204.1"/>
    </source>
</evidence>
<dbReference type="OrthoDB" id="1449471at2"/>
<name>A0A5J4FVQ0_9FLAO</name>
<dbReference type="Gene3D" id="1.25.40.10">
    <property type="entry name" value="Tetratricopeptide repeat domain"/>
    <property type="match status" value="1"/>
</dbReference>
<evidence type="ECO:0000313" key="3">
    <source>
        <dbReference type="Proteomes" id="UP000326994"/>
    </source>
</evidence>
<accession>A0A5J4FVQ0</accession>
<evidence type="ECO:0000256" key="1">
    <source>
        <dbReference type="SAM" id="SignalP"/>
    </source>
</evidence>
<protein>
    <recommendedName>
        <fullName evidence="4">Tetratricopeptide repeat protein</fullName>
    </recommendedName>
</protein>
<gene>
    <name evidence="2" type="ORF">ULMS_07120</name>
</gene>
<keyword evidence="1" id="KW-0732">Signal</keyword>
<reference evidence="2 3" key="1">
    <citation type="submission" date="2019-08" db="EMBL/GenBank/DDBJ databases">
        <title>Ulvibacter marinistellae sp. nov., isolated from a starfish, Patiria pectinifera.</title>
        <authorList>
            <person name="Kawano K."/>
            <person name="Ushijima N."/>
            <person name="Kihara M."/>
            <person name="Itoh H."/>
        </authorList>
    </citation>
    <scope>NUCLEOTIDE SEQUENCE [LARGE SCALE GENOMIC DNA]</scope>
    <source>
        <strain evidence="2 3">KK4</strain>
    </source>
</reference>
<dbReference type="Proteomes" id="UP000326994">
    <property type="component" value="Unassembled WGS sequence"/>
</dbReference>
<proteinExistence type="predicted"/>
<evidence type="ECO:0008006" key="4">
    <source>
        <dbReference type="Google" id="ProtNLM"/>
    </source>
</evidence>
<feature type="signal peptide" evidence="1">
    <location>
        <begin position="1"/>
        <end position="21"/>
    </location>
</feature>
<organism evidence="2 3">
    <name type="scientific">Patiriisocius marinistellae</name>
    <dbReference type="NCBI Taxonomy" id="2494560"/>
    <lineage>
        <taxon>Bacteria</taxon>
        <taxon>Pseudomonadati</taxon>
        <taxon>Bacteroidota</taxon>
        <taxon>Flavobacteriia</taxon>
        <taxon>Flavobacteriales</taxon>
        <taxon>Flavobacteriaceae</taxon>
        <taxon>Patiriisocius</taxon>
    </lineage>
</organism>
<comment type="caution">
    <text evidence="2">The sequence shown here is derived from an EMBL/GenBank/DDBJ whole genome shotgun (WGS) entry which is preliminary data.</text>
</comment>
<dbReference type="InterPro" id="IPR011990">
    <property type="entry name" value="TPR-like_helical_dom_sf"/>
</dbReference>
<dbReference type="EMBL" id="BKCF01000001">
    <property type="protein sequence ID" value="GEQ85204.1"/>
    <property type="molecule type" value="Genomic_DNA"/>
</dbReference>